<sequence>MKLNTRTIVQAALIAAVYAAMTLLIKPLAYGPIQFRISEVLTVLPAVLPSAIPGVFIGCILANFIGGFGMVDIVFGSLATLLAGIFTWLLRKRRILLPLPPVVFNGLIVGTYVYLLYDKTYPLPLTMLFIAISEAIICYGLGLPMLSFIKKNRMIREALGISEE</sequence>
<proteinExistence type="predicted"/>
<dbReference type="PIRSF" id="PIRSF031501">
    <property type="entry name" value="QueT"/>
    <property type="match status" value="1"/>
</dbReference>
<feature type="transmembrane region" description="Helical" evidence="1">
    <location>
        <begin position="71"/>
        <end position="90"/>
    </location>
</feature>
<dbReference type="EMBL" id="FQZP01000022">
    <property type="protein sequence ID" value="SHJ07002.1"/>
    <property type="molecule type" value="Genomic_DNA"/>
</dbReference>
<dbReference type="OrthoDB" id="9786793at2"/>
<dbReference type="InterPro" id="IPR010387">
    <property type="entry name" value="QueT"/>
</dbReference>
<gene>
    <name evidence="2" type="ORF">SAMN05444373_102235</name>
</gene>
<evidence type="ECO:0000313" key="3">
    <source>
        <dbReference type="Proteomes" id="UP000324781"/>
    </source>
</evidence>
<protein>
    <submittedName>
        <fullName evidence="2">Uncharacterized membrane protein</fullName>
    </submittedName>
</protein>
<feature type="transmembrane region" description="Helical" evidence="1">
    <location>
        <begin position="41"/>
        <end position="65"/>
    </location>
</feature>
<dbReference type="PANTHER" id="PTHR40044">
    <property type="entry name" value="INTEGRAL MEMBRANE PROTEIN-RELATED"/>
    <property type="match status" value="1"/>
</dbReference>
<dbReference type="PANTHER" id="PTHR40044:SF1">
    <property type="entry name" value="INTEGRAL MEMBRANE PROTEIN"/>
    <property type="match status" value="1"/>
</dbReference>
<dbReference type="Pfam" id="PF06177">
    <property type="entry name" value="QueT"/>
    <property type="match status" value="1"/>
</dbReference>
<dbReference type="Proteomes" id="UP000324781">
    <property type="component" value="Unassembled WGS sequence"/>
</dbReference>
<feature type="transmembrane region" description="Helical" evidence="1">
    <location>
        <begin position="123"/>
        <end position="146"/>
    </location>
</feature>
<evidence type="ECO:0000256" key="1">
    <source>
        <dbReference type="SAM" id="Phobius"/>
    </source>
</evidence>
<dbReference type="RefSeq" id="WP_149678702.1">
    <property type="nucleotide sequence ID" value="NZ_DAONMB010000007.1"/>
</dbReference>
<keyword evidence="1" id="KW-0812">Transmembrane</keyword>
<reference evidence="2 3" key="1">
    <citation type="submission" date="2016-11" db="EMBL/GenBank/DDBJ databases">
        <authorList>
            <person name="Varghese N."/>
            <person name="Submissions S."/>
        </authorList>
    </citation>
    <scope>NUCLEOTIDE SEQUENCE [LARGE SCALE GENOMIC DNA]</scope>
    <source>
        <strain evidence="2 3">DSM 19027</strain>
    </source>
</reference>
<feature type="transmembrane region" description="Helical" evidence="1">
    <location>
        <begin position="12"/>
        <end position="29"/>
    </location>
</feature>
<dbReference type="AlphaFoldDB" id="A0A1M6GAS3"/>
<keyword evidence="1" id="KW-1133">Transmembrane helix</keyword>
<feature type="transmembrane region" description="Helical" evidence="1">
    <location>
        <begin position="97"/>
        <end position="117"/>
    </location>
</feature>
<evidence type="ECO:0000313" key="2">
    <source>
        <dbReference type="EMBL" id="SHJ07002.1"/>
    </source>
</evidence>
<keyword evidence="1" id="KW-0472">Membrane</keyword>
<accession>A0A1M6GAS3</accession>
<name>A0A1M6GAS3_9FIRM</name>
<organism evidence="2 3">
    <name type="scientific">Thermoclostridium caenicola</name>
    <dbReference type="NCBI Taxonomy" id="659425"/>
    <lineage>
        <taxon>Bacteria</taxon>
        <taxon>Bacillati</taxon>
        <taxon>Bacillota</taxon>
        <taxon>Clostridia</taxon>
        <taxon>Eubacteriales</taxon>
        <taxon>Oscillospiraceae</taxon>
        <taxon>Thermoclostridium</taxon>
    </lineage>
</organism>
<keyword evidence="3" id="KW-1185">Reference proteome</keyword>